<accession>A0AAT9HC60</accession>
<name>A0AAT9HC60_9ACTN</name>
<evidence type="ECO:0000313" key="2">
    <source>
        <dbReference type="EMBL" id="BFO14893.1"/>
    </source>
</evidence>
<feature type="region of interest" description="Disordered" evidence="1">
    <location>
        <begin position="30"/>
        <end position="78"/>
    </location>
</feature>
<feature type="compositionally biased region" description="Basic and acidic residues" evidence="1">
    <location>
        <begin position="30"/>
        <end position="52"/>
    </location>
</feature>
<evidence type="ECO:0000256" key="1">
    <source>
        <dbReference type="SAM" id="MobiDB-lite"/>
    </source>
</evidence>
<gene>
    <name evidence="2" type="ORF">SHKM778_12810</name>
</gene>
<dbReference type="AlphaFoldDB" id="A0AAT9HC60"/>
<proteinExistence type="predicted"/>
<reference evidence="2" key="2">
    <citation type="submission" date="2024-07" db="EMBL/GenBank/DDBJ databases">
        <title>Streptomyces haneummycinica sp. nov., a new antibiotic-producing actinobacterium isolated from marine sediment.</title>
        <authorList>
            <person name="Uemura M."/>
            <person name="Hamada M."/>
            <person name="Hirano S."/>
            <person name="Kobayashi K."/>
            <person name="Ohshiro T."/>
            <person name="Kobayashi T."/>
            <person name="Terahara T."/>
        </authorList>
    </citation>
    <scope>NUCLEOTIDE SEQUENCE</scope>
    <source>
        <strain evidence="2">KM77-8</strain>
    </source>
</reference>
<organism evidence="2">
    <name type="scientific">Streptomyces haneummycinicus</name>
    <dbReference type="NCBI Taxonomy" id="3074435"/>
    <lineage>
        <taxon>Bacteria</taxon>
        <taxon>Bacillati</taxon>
        <taxon>Actinomycetota</taxon>
        <taxon>Actinomycetes</taxon>
        <taxon>Kitasatosporales</taxon>
        <taxon>Streptomycetaceae</taxon>
        <taxon>Streptomyces</taxon>
    </lineage>
</organism>
<sequence length="92" mass="10733">MDRLTPGRAPERQLERQLDLLRRESETLAAALRDKESRRQESHTRYPEERGGAGRTGSAPDADRGAGRPETWARARRRFLRRGGRRKWRRAP</sequence>
<feature type="region of interest" description="Disordered" evidence="1">
    <location>
        <begin position="1"/>
        <end position="20"/>
    </location>
</feature>
<protein>
    <submittedName>
        <fullName evidence="2">Uncharacterized protein</fullName>
    </submittedName>
</protein>
<reference evidence="2" key="1">
    <citation type="submission" date="2024-06" db="EMBL/GenBank/DDBJ databases">
        <authorList>
            <consortium name="consrtm"/>
            <person name="Uemura M."/>
            <person name="Terahara T."/>
        </authorList>
    </citation>
    <scope>NUCLEOTIDE SEQUENCE</scope>
    <source>
        <strain evidence="2">KM77-8</strain>
    </source>
</reference>
<dbReference type="EMBL" id="AP035768">
    <property type="protein sequence ID" value="BFO14893.1"/>
    <property type="molecule type" value="Genomic_DNA"/>
</dbReference>
<feature type="compositionally biased region" description="Basic and acidic residues" evidence="1">
    <location>
        <begin position="61"/>
        <end position="73"/>
    </location>
</feature>